<feature type="region of interest" description="Disordered" evidence="2">
    <location>
        <begin position="681"/>
        <end position="703"/>
    </location>
</feature>
<evidence type="ECO:0000256" key="1">
    <source>
        <dbReference type="SAM" id="Coils"/>
    </source>
</evidence>
<evidence type="ECO:0000313" key="4">
    <source>
        <dbReference type="Proteomes" id="UP001500131"/>
    </source>
</evidence>
<sequence length="746" mass="78816">MRGKMLLSATHQLRALRAKQHATRAVVEEHMAAYEAARYAYEAAERQEAELRVMLHTAEARTAQLLRDFYDAEAELHNAATDLSHIQSLCHSLESRIAEHVRCQRSAVLLPVQPSSSTTPSSSPRLCQIDPYSLLHTPTGAAFTYDLVELSTCAVAGQAAGMYSDSEDNDASEPEGRNGAADAEAERNNDKGVDVVAEANALPTFPSSTSLLTDAVQDVLHGYHYTLFCTSADGCCLCCHNGNPTNKACAATAPSISGVPAMTCRQLHKDRSTCQPANLCLRLLQLLQREAVRSGARALRITVAAGCVGGGEAAYIPRVGVTTTTAPASATARAAALCGWTDLLLPVAARHQQLTVTMEAVPSDEREEAGRLSMAADVESVQEKSDSSVRASSWLDVTYTHYDRSRVLLQSTPSAAVANETPLITQVPTLEGVPVGSIEEAAFWMQEAGLLATSDTSKDPKDAATLGSSTATSTSHVDAQATMFASAVVVLLIGVDSQDAAGKLHTSLLRIVGDAHFDPGGFANATSLRKRGSRGGKSDAPVCCSPSSLALYMSHAMGAIARTAAAKTPDAPGAELSIAPVNGERGSAASRCPAEMLLLQRAEVAPLAACEIRAVAHRISLHCPAEVRAIAAVTHGHAFPPLQLDAVWSLWAALLRPVFGGNSKALWLHCTSCGDCGGGHRDRGDGTSSHVPAEGVSTPDDLRTWPIPRDDTAALRLCALFCRLVRHDAVASKISPDLARLARVRP</sequence>
<comment type="caution">
    <text evidence="3">The sequence shown here is derived from an EMBL/GenBank/DDBJ whole genome shotgun (WGS) entry which is preliminary data.</text>
</comment>
<protein>
    <submittedName>
        <fullName evidence="3">Uncharacterized protein</fullName>
    </submittedName>
</protein>
<evidence type="ECO:0000313" key="3">
    <source>
        <dbReference type="EMBL" id="KAL0508535.1"/>
    </source>
</evidence>
<keyword evidence="4" id="KW-1185">Reference proteome</keyword>
<evidence type="ECO:0000256" key="2">
    <source>
        <dbReference type="SAM" id="MobiDB-lite"/>
    </source>
</evidence>
<proteinExistence type="predicted"/>
<dbReference type="Proteomes" id="UP001500131">
    <property type="component" value="Unassembled WGS sequence"/>
</dbReference>
<name>A0AAW3AQ28_9TRYP</name>
<organism evidence="3 4">
    <name type="scientific">Leishmania lindenbergi</name>
    <dbReference type="NCBI Taxonomy" id="651832"/>
    <lineage>
        <taxon>Eukaryota</taxon>
        <taxon>Discoba</taxon>
        <taxon>Euglenozoa</taxon>
        <taxon>Kinetoplastea</taxon>
        <taxon>Metakinetoplastina</taxon>
        <taxon>Trypanosomatida</taxon>
        <taxon>Trypanosomatidae</taxon>
        <taxon>Leishmaniinae</taxon>
        <taxon>Leishmania</taxon>
    </lineage>
</organism>
<accession>A0AAW3AQ28</accession>
<dbReference type="EMBL" id="JBAMZK010000018">
    <property type="protein sequence ID" value="KAL0508535.1"/>
    <property type="molecule type" value="Genomic_DNA"/>
</dbReference>
<dbReference type="AlphaFoldDB" id="A0AAW3AQ28"/>
<gene>
    <name evidence="3" type="ORF">Q4I31_002685</name>
</gene>
<keyword evidence="1" id="KW-0175">Coiled coil</keyword>
<reference evidence="3 4" key="1">
    <citation type="submission" date="2024-02" db="EMBL/GenBank/DDBJ databases">
        <title>FIRST GENOME SEQUENCES OF Leishmania (Viannia) shawi, Leishmania (Viannia) lindenbergi AND Leishmania (Viannia) utingensis.</title>
        <authorList>
            <person name="Resadore F."/>
            <person name="Custodio M.G.F."/>
            <person name="Boite M.C."/>
            <person name="Cupolillo E."/>
            <person name="Ferreira G.E.M."/>
        </authorList>
    </citation>
    <scope>NUCLEOTIDE SEQUENCE [LARGE SCALE GENOMIC DNA]</scope>
    <source>
        <strain evidence="3 4">MHOM/BR/1966/M15733</strain>
    </source>
</reference>
<feature type="coiled-coil region" evidence="1">
    <location>
        <begin position="27"/>
        <end position="61"/>
    </location>
</feature>
<feature type="region of interest" description="Disordered" evidence="2">
    <location>
        <begin position="163"/>
        <end position="189"/>
    </location>
</feature>